<reference evidence="2 3" key="1">
    <citation type="journal article" date="2017" name="Nature">
        <title>The Apostasia genome and the evolution of orchids.</title>
        <authorList>
            <person name="Zhang G.Q."/>
            <person name="Liu K.W."/>
            <person name="Li Z."/>
            <person name="Lohaus R."/>
            <person name="Hsiao Y.Y."/>
            <person name="Niu S.C."/>
            <person name="Wang J.Y."/>
            <person name="Lin Y.C."/>
            <person name="Xu Q."/>
            <person name="Chen L.J."/>
            <person name="Yoshida K."/>
            <person name="Fujiwara S."/>
            <person name="Wang Z.W."/>
            <person name="Zhang Y.Q."/>
            <person name="Mitsuda N."/>
            <person name="Wang M."/>
            <person name="Liu G.H."/>
            <person name="Pecoraro L."/>
            <person name="Huang H.X."/>
            <person name="Xiao X.J."/>
            <person name="Lin M."/>
            <person name="Wu X.Y."/>
            <person name="Wu W.L."/>
            <person name="Chen Y.Y."/>
            <person name="Chang S.B."/>
            <person name="Sakamoto S."/>
            <person name="Ohme-Takagi M."/>
            <person name="Yagi M."/>
            <person name="Zeng S.J."/>
            <person name="Shen C.Y."/>
            <person name="Yeh C.M."/>
            <person name="Luo Y.B."/>
            <person name="Tsai W.C."/>
            <person name="Van de Peer Y."/>
            <person name="Liu Z.J."/>
        </authorList>
    </citation>
    <scope>NUCLEOTIDE SEQUENCE [LARGE SCALE GENOMIC DNA]</scope>
    <source>
        <strain evidence="3">cv. Shenzhen</strain>
        <tissue evidence="2">Stem</tissue>
    </source>
</reference>
<gene>
    <name evidence="2" type="ORF">AXF42_Ash008852</name>
</gene>
<feature type="region of interest" description="Disordered" evidence="1">
    <location>
        <begin position="1"/>
        <end position="41"/>
    </location>
</feature>
<keyword evidence="3" id="KW-1185">Reference proteome</keyword>
<dbReference type="Proteomes" id="UP000236161">
    <property type="component" value="Unassembled WGS sequence"/>
</dbReference>
<evidence type="ECO:0000313" key="2">
    <source>
        <dbReference type="EMBL" id="PKA58565.1"/>
    </source>
</evidence>
<accession>A0A2I0ASP6</accession>
<name>A0A2I0ASP6_9ASPA</name>
<protein>
    <submittedName>
        <fullName evidence="2">Uncharacterized protein</fullName>
    </submittedName>
</protein>
<organism evidence="2 3">
    <name type="scientific">Apostasia shenzhenica</name>
    <dbReference type="NCBI Taxonomy" id="1088818"/>
    <lineage>
        <taxon>Eukaryota</taxon>
        <taxon>Viridiplantae</taxon>
        <taxon>Streptophyta</taxon>
        <taxon>Embryophyta</taxon>
        <taxon>Tracheophyta</taxon>
        <taxon>Spermatophyta</taxon>
        <taxon>Magnoliopsida</taxon>
        <taxon>Liliopsida</taxon>
        <taxon>Asparagales</taxon>
        <taxon>Orchidaceae</taxon>
        <taxon>Apostasioideae</taxon>
        <taxon>Apostasia</taxon>
    </lineage>
</organism>
<sequence length="330" mass="37180">MGKVIYDSDLQRPKNVAHGPLKTTDVGPTINSKSPESTFDSKEVPVEEDRNLYLCNCRIKIISKPPERGIPITAARALFLRFITRQPRSLLLPFPQPAGLSTAAVNLSSSQLSRRPLRYSRSLSALSRQPAPSATAHRTHPQCLLELCLWFALPASLYWNYNTTSKIKYKDFKKKEIVPSASFLEKQYDKGVDDIEIQDNGDGGAYGYPPNPAEMFYETRKKRDKLIDEDSIKKHDELVAATSAQPNASYMEIVEHCFGPCIHSHITCYGGGVKKKMQQNSEKKNLFEENLQFKKEIMEMKADITALKELDINALKGLIMQTIKENAAKN</sequence>
<dbReference type="AlphaFoldDB" id="A0A2I0ASP6"/>
<dbReference type="OrthoDB" id="1302053at2759"/>
<evidence type="ECO:0000256" key="1">
    <source>
        <dbReference type="SAM" id="MobiDB-lite"/>
    </source>
</evidence>
<feature type="compositionally biased region" description="Polar residues" evidence="1">
    <location>
        <begin position="29"/>
        <end position="38"/>
    </location>
</feature>
<evidence type="ECO:0000313" key="3">
    <source>
        <dbReference type="Proteomes" id="UP000236161"/>
    </source>
</evidence>
<proteinExistence type="predicted"/>
<dbReference type="EMBL" id="KZ451951">
    <property type="protein sequence ID" value="PKA58565.1"/>
    <property type="molecule type" value="Genomic_DNA"/>
</dbReference>